<dbReference type="SUPFAM" id="SSF82153">
    <property type="entry name" value="FAS1 domain"/>
    <property type="match status" value="1"/>
</dbReference>
<accession>K0RZF9</accession>
<reference evidence="2 3" key="1">
    <citation type="journal article" date="2012" name="Genome Biol.">
        <title>Genome and low-iron response of an oceanic diatom adapted to chronic iron limitation.</title>
        <authorList>
            <person name="Lommer M."/>
            <person name="Specht M."/>
            <person name="Roy A.S."/>
            <person name="Kraemer L."/>
            <person name="Andreson R."/>
            <person name="Gutowska M.A."/>
            <person name="Wolf J."/>
            <person name="Bergner S.V."/>
            <person name="Schilhabel M.B."/>
            <person name="Klostermeier U.C."/>
            <person name="Beiko R.G."/>
            <person name="Rosenstiel P."/>
            <person name="Hippler M."/>
            <person name="Laroche J."/>
        </authorList>
    </citation>
    <scope>NUCLEOTIDE SEQUENCE [LARGE SCALE GENOMIC DNA]</scope>
    <source>
        <strain evidence="2 3">CCMP1005</strain>
    </source>
</reference>
<comment type="caution">
    <text evidence="2">The sequence shown here is derived from an EMBL/GenBank/DDBJ whole genome shotgun (WGS) entry which is preliminary data.</text>
</comment>
<gene>
    <name evidence="2" type="ORF">THAOC_28745</name>
</gene>
<protein>
    <recommendedName>
        <fullName evidence="1">FAS1 domain-containing protein</fullName>
    </recommendedName>
</protein>
<dbReference type="eggNOG" id="ENOG502R95E">
    <property type="taxonomic scope" value="Eukaryota"/>
</dbReference>
<evidence type="ECO:0000313" key="2">
    <source>
        <dbReference type="EMBL" id="EJK52027.1"/>
    </source>
</evidence>
<keyword evidence="3" id="KW-1185">Reference proteome</keyword>
<dbReference type="Gene3D" id="2.30.180.10">
    <property type="entry name" value="FAS1 domain"/>
    <property type="match status" value="1"/>
</dbReference>
<evidence type="ECO:0000259" key="1">
    <source>
        <dbReference type="PROSITE" id="PS50213"/>
    </source>
</evidence>
<dbReference type="PROSITE" id="PS50213">
    <property type="entry name" value="FAS1"/>
    <property type="match status" value="1"/>
</dbReference>
<feature type="domain" description="FAS1" evidence="1">
    <location>
        <begin position="29"/>
        <end position="176"/>
    </location>
</feature>
<dbReference type="InterPro" id="IPR000782">
    <property type="entry name" value="FAS1_domain"/>
</dbReference>
<dbReference type="EMBL" id="AGNL01040572">
    <property type="protein sequence ID" value="EJK52027.1"/>
    <property type="molecule type" value="Genomic_DNA"/>
</dbReference>
<dbReference type="OMA" id="VELMVAF"/>
<proteinExistence type="predicted"/>
<evidence type="ECO:0000313" key="3">
    <source>
        <dbReference type="Proteomes" id="UP000266841"/>
    </source>
</evidence>
<dbReference type="Pfam" id="PF02469">
    <property type="entry name" value="Fasciclin"/>
    <property type="match status" value="1"/>
</dbReference>
<sequence>MPLVPLMVSAGGFCRPSASTRLRHLAVQQTTSDAEQVLAQTYSYFDWILKHNQEIAHHMREPGGGYTLFVPTDAAISNLGQEKLDCMEEASGDEALRPVLQALAAFHFVQIPLTLDEILCEGGQGGVIHTAGGDLQVQIGTGGKLSVNGVRVSQSYSFVDTTTGKRAFLHETDGLLCPDEVWDILYDHRDGSMPGQPREFIARRYQREGLDPLSGGQEGFGAILPS</sequence>
<name>K0RZF9_THAOC</name>
<organism evidence="2 3">
    <name type="scientific">Thalassiosira oceanica</name>
    <name type="common">Marine diatom</name>
    <dbReference type="NCBI Taxonomy" id="159749"/>
    <lineage>
        <taxon>Eukaryota</taxon>
        <taxon>Sar</taxon>
        <taxon>Stramenopiles</taxon>
        <taxon>Ochrophyta</taxon>
        <taxon>Bacillariophyta</taxon>
        <taxon>Coscinodiscophyceae</taxon>
        <taxon>Thalassiosirophycidae</taxon>
        <taxon>Thalassiosirales</taxon>
        <taxon>Thalassiosiraceae</taxon>
        <taxon>Thalassiosira</taxon>
    </lineage>
</organism>
<dbReference type="OrthoDB" id="6409425at2759"/>
<dbReference type="Proteomes" id="UP000266841">
    <property type="component" value="Unassembled WGS sequence"/>
</dbReference>
<dbReference type="InterPro" id="IPR036378">
    <property type="entry name" value="FAS1_dom_sf"/>
</dbReference>
<dbReference type="AlphaFoldDB" id="K0RZF9"/>